<evidence type="ECO:0000313" key="3">
    <source>
        <dbReference type="EMBL" id="MCA9307896.1"/>
    </source>
</evidence>
<comment type="caution">
    <text evidence="3">The sequence shown here is derived from an EMBL/GenBank/DDBJ whole genome shotgun (WGS) entry which is preliminary data.</text>
</comment>
<feature type="region of interest" description="Disordered" evidence="1">
    <location>
        <begin position="213"/>
        <end position="305"/>
    </location>
</feature>
<feature type="compositionally biased region" description="Acidic residues" evidence="1">
    <location>
        <begin position="232"/>
        <end position="254"/>
    </location>
</feature>
<evidence type="ECO:0000256" key="2">
    <source>
        <dbReference type="SAM" id="SignalP"/>
    </source>
</evidence>
<keyword evidence="2" id="KW-0732">Signal</keyword>
<gene>
    <name evidence="3" type="ORF">KC980_00110</name>
</gene>
<dbReference type="Gene3D" id="2.60.120.560">
    <property type="entry name" value="Exo-inulinase, domain 1"/>
    <property type="match status" value="1"/>
</dbReference>
<evidence type="ECO:0000313" key="4">
    <source>
        <dbReference type="Proteomes" id="UP000740557"/>
    </source>
</evidence>
<evidence type="ECO:0008006" key="5">
    <source>
        <dbReference type="Google" id="ProtNLM"/>
    </source>
</evidence>
<dbReference type="EMBL" id="JAGQNX010000004">
    <property type="protein sequence ID" value="MCA9307896.1"/>
    <property type="molecule type" value="Genomic_DNA"/>
</dbReference>
<name>A0A955EAI1_UNCKA</name>
<reference evidence="3" key="1">
    <citation type="submission" date="2020-04" db="EMBL/GenBank/DDBJ databases">
        <authorList>
            <person name="Zhang T."/>
        </authorList>
    </citation>
    <scope>NUCLEOTIDE SEQUENCE</scope>
    <source>
        <strain evidence="3">HKST-UBA79</strain>
    </source>
</reference>
<organism evidence="3 4">
    <name type="scientific">candidate division WWE3 bacterium</name>
    <dbReference type="NCBI Taxonomy" id="2053526"/>
    <lineage>
        <taxon>Bacteria</taxon>
        <taxon>Katanobacteria</taxon>
    </lineage>
</organism>
<sequence>MNYPKKLNACITALFLFFCFLLTPKSTHAATEIYHDNFDVYDTSVWEAVPSTTGSTLGNWHPTGGYLVQDASGDHFKTVYKANMYTSQVVETSFLHNPIAGYNGITFWYQDANNWVDIYCYPTAADNDVWVLETVEGITSLSTTVHNCARNVVHKVRVEADASSKSVNVYVDDVFVATHILTASSAFGYTGLNSGNGGGKFDYFDLSGTIYETPNDGTGGNGDDTSCTERPDDCEDEDDPENDENNGDSAEDDERECKDLEHKKDHDKSNHGAKRIQGHHSKHKLNLKSYKHKFNLASNWESKHH</sequence>
<evidence type="ECO:0000256" key="1">
    <source>
        <dbReference type="SAM" id="MobiDB-lite"/>
    </source>
</evidence>
<feature type="compositionally biased region" description="Basic residues" evidence="1">
    <location>
        <begin position="271"/>
        <end position="294"/>
    </location>
</feature>
<feature type="signal peptide" evidence="2">
    <location>
        <begin position="1"/>
        <end position="29"/>
    </location>
</feature>
<dbReference type="Proteomes" id="UP000740557">
    <property type="component" value="Unassembled WGS sequence"/>
</dbReference>
<feature type="chain" id="PRO_5036726098" description="DUF642 domain-containing protein" evidence="2">
    <location>
        <begin position="30"/>
        <end position="305"/>
    </location>
</feature>
<accession>A0A955EAI1</accession>
<proteinExistence type="predicted"/>
<protein>
    <recommendedName>
        <fullName evidence="5">DUF642 domain-containing protein</fullName>
    </recommendedName>
</protein>
<reference evidence="3" key="2">
    <citation type="journal article" date="2021" name="Microbiome">
        <title>Successional dynamics and alternative stable states in a saline activated sludge microbial community over 9 years.</title>
        <authorList>
            <person name="Wang Y."/>
            <person name="Ye J."/>
            <person name="Ju F."/>
            <person name="Liu L."/>
            <person name="Boyd J.A."/>
            <person name="Deng Y."/>
            <person name="Parks D.H."/>
            <person name="Jiang X."/>
            <person name="Yin X."/>
            <person name="Woodcroft B.J."/>
            <person name="Tyson G.W."/>
            <person name="Hugenholtz P."/>
            <person name="Polz M.F."/>
            <person name="Zhang T."/>
        </authorList>
    </citation>
    <scope>NUCLEOTIDE SEQUENCE</scope>
    <source>
        <strain evidence="3">HKST-UBA79</strain>
    </source>
</reference>
<feature type="compositionally biased region" description="Basic and acidic residues" evidence="1">
    <location>
        <begin position="255"/>
        <end position="270"/>
    </location>
</feature>
<feature type="compositionally biased region" description="Polar residues" evidence="1">
    <location>
        <begin position="296"/>
        <end position="305"/>
    </location>
</feature>
<dbReference type="AlphaFoldDB" id="A0A955EAI1"/>